<dbReference type="EMBL" id="GBEZ01012143">
    <property type="protein sequence ID" value="JAC73718.1"/>
    <property type="molecule type" value="Transcribed_RNA"/>
</dbReference>
<dbReference type="GO" id="GO:0005634">
    <property type="term" value="C:nucleus"/>
    <property type="evidence" value="ECO:0007669"/>
    <property type="project" value="UniProtKB-SubCell"/>
</dbReference>
<evidence type="ECO:0000259" key="5">
    <source>
        <dbReference type="Pfam" id="PF03876"/>
    </source>
</evidence>
<keyword evidence="3" id="KW-0240">DNA-directed RNA polymerase</keyword>
<dbReference type="FunFam" id="3.30.1490.120:FF:000001">
    <property type="entry name" value="DNA-directed RNA polymerase II subunit RPB7"/>
    <property type="match status" value="1"/>
</dbReference>
<dbReference type="EMBL" id="GBEZ01012482">
    <property type="protein sequence ID" value="JAC73407.1"/>
    <property type="molecule type" value="Transcribed_RNA"/>
</dbReference>
<proteinExistence type="inferred from homology"/>
<evidence type="ECO:0000256" key="1">
    <source>
        <dbReference type="ARBA" id="ARBA00004123"/>
    </source>
</evidence>
<evidence type="ECO:0000256" key="2">
    <source>
        <dbReference type="ARBA" id="ARBA00009307"/>
    </source>
</evidence>
<sequence>MFFYLALDREVELHPQFFGPRLRQTLEEKLKQTVEGTCSSKYGFIICVTQLHSVGKVSIAI</sequence>
<dbReference type="EMBL" id="GBEZ01000065">
    <property type="protein sequence ID" value="JAC84789.1"/>
    <property type="molecule type" value="Transcribed_RNA"/>
</dbReference>
<dbReference type="SUPFAM" id="SSF88798">
    <property type="entry name" value="N-terminal, heterodimerisation domain of RBP7 (RpoE)"/>
    <property type="match status" value="1"/>
</dbReference>
<protein>
    <submittedName>
        <fullName evidence="6">Protein rpb-7</fullName>
    </submittedName>
</protein>
<evidence type="ECO:0000313" key="8">
    <source>
        <dbReference type="EMBL" id="JAC84789.1"/>
    </source>
</evidence>
<dbReference type="Pfam" id="PF03876">
    <property type="entry name" value="SHS2_Rpb7-N"/>
    <property type="match status" value="1"/>
</dbReference>
<dbReference type="Gene3D" id="3.30.1490.120">
    <property type="entry name" value="RNA polymerase Rpb7-like, N-terminal domain"/>
    <property type="match status" value="1"/>
</dbReference>
<evidence type="ECO:0000313" key="6">
    <source>
        <dbReference type="EMBL" id="JAC73407.1"/>
    </source>
</evidence>
<comment type="similarity">
    <text evidence="2">Belongs to the eukaryotic RPB7/RPC8 RNA polymerase subunit family.</text>
</comment>
<dbReference type="GO" id="GO:0006351">
    <property type="term" value="P:DNA-templated transcription"/>
    <property type="evidence" value="ECO:0007669"/>
    <property type="project" value="InterPro"/>
</dbReference>
<reference evidence="6" key="1">
    <citation type="submission" date="2014-05" db="EMBL/GenBank/DDBJ databases">
        <title>The transcriptome of the halophilic microalga Tetraselmis sp. GSL018 isolated from the Great Salt Lake, Utah.</title>
        <authorList>
            <person name="Jinkerson R.E."/>
            <person name="D'Adamo S."/>
            <person name="Posewitz M.C."/>
        </authorList>
    </citation>
    <scope>NUCLEOTIDE SEQUENCE</scope>
    <source>
        <strain evidence="6">GSL018</strain>
    </source>
</reference>
<keyword evidence="4" id="KW-0804">Transcription</keyword>
<gene>
    <name evidence="8" type="ORF">TSPGSL018_137</name>
    <name evidence="7" type="ORF">TSPGSL018_28066</name>
    <name evidence="6" type="ORF">TSPGSL018_28923</name>
</gene>
<organism evidence="6">
    <name type="scientific">Tetraselmis sp. GSL018</name>
    <dbReference type="NCBI Taxonomy" id="582737"/>
    <lineage>
        <taxon>Eukaryota</taxon>
        <taxon>Viridiplantae</taxon>
        <taxon>Chlorophyta</taxon>
        <taxon>core chlorophytes</taxon>
        <taxon>Chlorodendrophyceae</taxon>
        <taxon>Chlorodendrales</taxon>
        <taxon>Chlorodendraceae</taxon>
        <taxon>Tetraselmis</taxon>
    </lineage>
</organism>
<dbReference type="GO" id="GO:0000428">
    <property type="term" value="C:DNA-directed RNA polymerase complex"/>
    <property type="evidence" value="ECO:0007669"/>
    <property type="project" value="UniProtKB-KW"/>
</dbReference>
<dbReference type="InterPro" id="IPR036898">
    <property type="entry name" value="RNA_pol_Rpb7-like_N_sf"/>
</dbReference>
<evidence type="ECO:0000313" key="7">
    <source>
        <dbReference type="EMBL" id="JAC73718.1"/>
    </source>
</evidence>
<feature type="domain" description="RNA polymerase Rpb7-like N-terminal" evidence="5">
    <location>
        <begin position="11"/>
        <end position="56"/>
    </location>
</feature>
<dbReference type="InterPro" id="IPR005576">
    <property type="entry name" value="Rpb7-like_N"/>
</dbReference>
<name>A0A061RKD0_9CHLO</name>
<evidence type="ECO:0000256" key="3">
    <source>
        <dbReference type="ARBA" id="ARBA00022478"/>
    </source>
</evidence>
<dbReference type="AlphaFoldDB" id="A0A061RKD0"/>
<accession>A0A061RKD0</accession>
<evidence type="ECO:0000256" key="4">
    <source>
        <dbReference type="ARBA" id="ARBA00023163"/>
    </source>
</evidence>
<comment type="subcellular location">
    <subcellularLocation>
        <location evidence="1">Nucleus</location>
    </subcellularLocation>
</comment>